<keyword evidence="9 10" id="KW-0472">Membrane</keyword>
<reference evidence="11" key="1">
    <citation type="journal article" date="2013" name="Int. J. Syst. Evol. Microbiol.">
        <title>Polycladomyces abyssicola gen. nov., sp. nov., a thermophilic filamentous bacterium isolated from hemipelagic sediment.</title>
        <authorList>
            <person name="Tsubouchi T."/>
            <person name="Shimane Y."/>
            <person name="Mori K."/>
            <person name="Usui K."/>
            <person name="Hiraki T."/>
            <person name="Tame A."/>
            <person name="Uematsu K."/>
            <person name="Maruyama T."/>
            <person name="Hatada Y."/>
        </authorList>
    </citation>
    <scope>NUCLEOTIDE SEQUENCE</scope>
    <source>
        <strain evidence="11">JIR-001</strain>
    </source>
</reference>
<feature type="transmembrane region" description="Helical" evidence="10">
    <location>
        <begin position="76"/>
        <end position="100"/>
    </location>
</feature>
<keyword evidence="2" id="KW-0813">Transport</keyword>
<comment type="subcellular location">
    <subcellularLocation>
        <location evidence="1">Cell membrane</location>
        <topology evidence="1">Multi-pass membrane protein</topology>
    </subcellularLocation>
</comment>
<accession>A0A8D5ZNM6</accession>
<evidence type="ECO:0000313" key="12">
    <source>
        <dbReference type="Proteomes" id="UP000677436"/>
    </source>
</evidence>
<evidence type="ECO:0000313" key="11">
    <source>
        <dbReference type="EMBL" id="BCU82890.1"/>
    </source>
</evidence>
<sequence length="454" mass="48970">MATIIGKKKLTPSQILVIGFAVTILIGALLLTLPISTENGQPLPFVDALFTSTSAVCVTGLVVRDTATTFSTFGELVIITLIQVGGLGFMTFATLLAVLLGKKIGVKERLVLQEAFNQLKMAGVVKLVLYVVFITFTIEGLGMVALAFQWVPQFGWEKGMYYSFFHAVSAFNNAGFDLFGDVYGKFSGLTHFVESPIVSLTISSLIILGGIGFIVIVEVIQYYRTKRLSLHTKLVLSVSAILIVAGTLLIVLVEWMNPKTLGPLSIGGKVLAAYFQSVAPRTAGFNTVDIAGLYPTTQFLIVILMFIGASPSSTGGGIKTTTLAAILLSVWTMVRGHDDVESFRRRIPSTQVYKALTVTVAALTLVITVTMILTITESHYLGRDILPAMFETVSAFGTVGLTMGLTPHLTVAGKLLITLTMFAGRLGPVTIAYAIAKRNEQRPFRYPEERPLIG</sequence>
<dbReference type="NCBIfam" id="TIGR00933">
    <property type="entry name" value="2a38"/>
    <property type="match status" value="1"/>
</dbReference>
<evidence type="ECO:0000256" key="5">
    <source>
        <dbReference type="ARBA" id="ARBA00022692"/>
    </source>
</evidence>
<evidence type="ECO:0000256" key="8">
    <source>
        <dbReference type="ARBA" id="ARBA00023065"/>
    </source>
</evidence>
<feature type="transmembrane region" description="Helical" evidence="10">
    <location>
        <begin position="290"/>
        <end position="309"/>
    </location>
</feature>
<dbReference type="PANTHER" id="PTHR32024">
    <property type="entry name" value="TRK SYSTEM POTASSIUM UPTAKE PROTEIN TRKG-RELATED"/>
    <property type="match status" value="1"/>
</dbReference>
<feature type="transmembrane region" description="Helical" evidence="10">
    <location>
        <begin position="197"/>
        <end position="222"/>
    </location>
</feature>
<evidence type="ECO:0000256" key="6">
    <source>
        <dbReference type="ARBA" id="ARBA00022958"/>
    </source>
</evidence>
<evidence type="ECO:0000256" key="7">
    <source>
        <dbReference type="ARBA" id="ARBA00022989"/>
    </source>
</evidence>
<keyword evidence="6" id="KW-0630">Potassium</keyword>
<dbReference type="Pfam" id="PF02386">
    <property type="entry name" value="TrkH"/>
    <property type="match status" value="1"/>
</dbReference>
<proteinExistence type="predicted"/>
<evidence type="ECO:0000256" key="3">
    <source>
        <dbReference type="ARBA" id="ARBA00022475"/>
    </source>
</evidence>
<evidence type="ECO:0000256" key="9">
    <source>
        <dbReference type="ARBA" id="ARBA00023136"/>
    </source>
</evidence>
<evidence type="ECO:0000256" key="4">
    <source>
        <dbReference type="ARBA" id="ARBA00022538"/>
    </source>
</evidence>
<keyword evidence="3" id="KW-1003">Cell membrane</keyword>
<feature type="transmembrane region" description="Helical" evidence="10">
    <location>
        <begin position="354"/>
        <end position="376"/>
    </location>
</feature>
<reference evidence="11" key="2">
    <citation type="journal article" date="2021" name="Microbiol. Resour. Announc.">
        <title>Complete Genome Sequence of Polycladomyces abyssicola JIR-001T, Isolated from Hemipelagic Sediment in Deep Seawater.</title>
        <authorList>
            <person name="Tsubouchi T."/>
            <person name="Kaneko Y."/>
        </authorList>
    </citation>
    <scope>NUCLEOTIDE SEQUENCE</scope>
    <source>
        <strain evidence="11">JIR-001</strain>
    </source>
</reference>
<keyword evidence="7 10" id="KW-1133">Transmembrane helix</keyword>
<keyword evidence="12" id="KW-1185">Reference proteome</keyword>
<dbReference type="PANTHER" id="PTHR32024:SF1">
    <property type="entry name" value="KTR SYSTEM POTASSIUM UPTAKE PROTEIN B"/>
    <property type="match status" value="1"/>
</dbReference>
<dbReference type="EMBL" id="AP024601">
    <property type="protein sequence ID" value="BCU82890.1"/>
    <property type="molecule type" value="Genomic_DNA"/>
</dbReference>
<dbReference type="GO" id="GO:0005886">
    <property type="term" value="C:plasma membrane"/>
    <property type="evidence" value="ECO:0007669"/>
    <property type="project" value="UniProtKB-SubCell"/>
</dbReference>
<organism evidence="11 12">
    <name type="scientific">Polycladomyces abyssicola</name>
    <dbReference type="NCBI Taxonomy" id="1125966"/>
    <lineage>
        <taxon>Bacteria</taxon>
        <taxon>Bacillati</taxon>
        <taxon>Bacillota</taxon>
        <taxon>Bacilli</taxon>
        <taxon>Bacillales</taxon>
        <taxon>Thermoactinomycetaceae</taxon>
        <taxon>Polycladomyces</taxon>
    </lineage>
</organism>
<dbReference type="InterPro" id="IPR003445">
    <property type="entry name" value="Cat_transpt"/>
</dbReference>
<name>A0A8D5ZNM6_9BACL</name>
<keyword evidence="8" id="KW-0406">Ion transport</keyword>
<feature type="transmembrane region" description="Helical" evidence="10">
    <location>
        <begin position="388"/>
        <end position="409"/>
    </location>
</feature>
<dbReference type="AlphaFoldDB" id="A0A8D5ZNM6"/>
<dbReference type="GO" id="GO:0015379">
    <property type="term" value="F:potassium:chloride symporter activity"/>
    <property type="evidence" value="ECO:0007669"/>
    <property type="project" value="InterPro"/>
</dbReference>
<evidence type="ECO:0000256" key="10">
    <source>
        <dbReference type="SAM" id="Phobius"/>
    </source>
</evidence>
<dbReference type="InterPro" id="IPR004772">
    <property type="entry name" value="TrkH"/>
</dbReference>
<dbReference type="KEGG" id="pabs:JIR001_26730"/>
<keyword evidence="5 10" id="KW-0812">Transmembrane</keyword>
<feature type="transmembrane region" description="Helical" evidence="10">
    <location>
        <begin position="234"/>
        <end position="253"/>
    </location>
</feature>
<feature type="transmembrane region" description="Helical" evidence="10">
    <location>
        <begin position="15"/>
        <end position="33"/>
    </location>
</feature>
<dbReference type="Proteomes" id="UP000677436">
    <property type="component" value="Chromosome"/>
</dbReference>
<feature type="transmembrane region" description="Helical" evidence="10">
    <location>
        <begin position="127"/>
        <end position="151"/>
    </location>
</feature>
<gene>
    <name evidence="11" type="ORF">JIR001_26730</name>
</gene>
<evidence type="ECO:0000256" key="1">
    <source>
        <dbReference type="ARBA" id="ARBA00004651"/>
    </source>
</evidence>
<evidence type="ECO:0000256" key="2">
    <source>
        <dbReference type="ARBA" id="ARBA00022448"/>
    </source>
</evidence>
<keyword evidence="4" id="KW-0633">Potassium transport</keyword>
<protein>
    <submittedName>
        <fullName evidence="11">K+ transporter Trk</fullName>
    </submittedName>
</protein>